<dbReference type="GeneID" id="107419948"/>
<dbReference type="GO" id="GO:0003700">
    <property type="term" value="F:DNA-binding transcription factor activity"/>
    <property type="evidence" value="ECO:0007669"/>
    <property type="project" value="InterPro"/>
</dbReference>
<protein>
    <submittedName>
        <fullName evidence="10">Transcription factor bHLH95</fullName>
    </submittedName>
</protein>
<dbReference type="InterPro" id="IPR044278">
    <property type="entry name" value="BHLH95-like"/>
</dbReference>
<dbReference type="CDD" id="cd11393">
    <property type="entry name" value="bHLH_AtbHLH_like"/>
    <property type="match status" value="1"/>
</dbReference>
<name>A0A6P3ZVE4_ZIZJJ</name>
<dbReference type="Pfam" id="PF00010">
    <property type="entry name" value="HLH"/>
    <property type="match status" value="1"/>
</dbReference>
<keyword evidence="4" id="KW-0804">Transcription</keyword>
<evidence type="ECO:0000256" key="1">
    <source>
        <dbReference type="ARBA" id="ARBA00004123"/>
    </source>
</evidence>
<dbReference type="KEGG" id="zju:107419948"/>
<keyword evidence="9" id="KW-1185">Reference proteome</keyword>
<dbReference type="InterPro" id="IPR011598">
    <property type="entry name" value="bHLH_dom"/>
</dbReference>
<evidence type="ECO:0000313" key="10">
    <source>
        <dbReference type="RefSeq" id="XP_015884278.1"/>
    </source>
</evidence>
<dbReference type="SMART" id="SM00353">
    <property type="entry name" value="HLH"/>
    <property type="match status" value="1"/>
</dbReference>
<dbReference type="GO" id="GO:0005634">
    <property type="term" value="C:nucleus"/>
    <property type="evidence" value="ECO:0007669"/>
    <property type="project" value="UniProtKB-SubCell"/>
</dbReference>
<evidence type="ECO:0000256" key="2">
    <source>
        <dbReference type="ARBA" id="ARBA00023015"/>
    </source>
</evidence>
<dbReference type="PANTHER" id="PTHR46772:SF2">
    <property type="entry name" value="BHLH DOMAIN-CONTAINING PROTEIN"/>
    <property type="match status" value="1"/>
</dbReference>
<dbReference type="Proteomes" id="UP001652623">
    <property type="component" value="Chromosome 5"/>
</dbReference>
<feature type="coiled-coil region" evidence="6">
    <location>
        <begin position="110"/>
        <end position="137"/>
    </location>
</feature>
<dbReference type="PROSITE" id="PS50888">
    <property type="entry name" value="BHLH"/>
    <property type="match status" value="1"/>
</dbReference>
<gene>
    <name evidence="10" type="primary">LOC107419948</name>
</gene>
<dbReference type="InterPro" id="IPR036638">
    <property type="entry name" value="HLH_DNA-bd_sf"/>
</dbReference>
<keyword evidence="3" id="KW-0238">DNA-binding</keyword>
<evidence type="ECO:0000313" key="9">
    <source>
        <dbReference type="Proteomes" id="UP001652623"/>
    </source>
</evidence>
<feature type="region of interest" description="Disordered" evidence="7">
    <location>
        <begin position="1"/>
        <end position="74"/>
    </location>
</feature>
<dbReference type="RefSeq" id="XP_015884278.1">
    <property type="nucleotide sequence ID" value="XM_016028792.4"/>
</dbReference>
<dbReference type="FunCoup" id="A0A6P3ZVE4">
    <property type="interactions" value="101"/>
</dbReference>
<evidence type="ECO:0000256" key="6">
    <source>
        <dbReference type="SAM" id="Coils"/>
    </source>
</evidence>
<evidence type="ECO:0000259" key="8">
    <source>
        <dbReference type="PROSITE" id="PS50888"/>
    </source>
</evidence>
<feature type="domain" description="BHLH" evidence="8">
    <location>
        <begin position="70"/>
        <end position="120"/>
    </location>
</feature>
<feature type="compositionally biased region" description="Low complexity" evidence="7">
    <location>
        <begin position="37"/>
        <end position="50"/>
    </location>
</feature>
<keyword evidence="5" id="KW-0539">Nucleus</keyword>
<dbReference type="GO" id="GO:0046983">
    <property type="term" value="F:protein dimerization activity"/>
    <property type="evidence" value="ECO:0007669"/>
    <property type="project" value="InterPro"/>
</dbReference>
<comment type="subcellular location">
    <subcellularLocation>
        <location evidence="1">Nucleus</location>
    </subcellularLocation>
</comment>
<dbReference type="SUPFAM" id="SSF47459">
    <property type="entry name" value="HLH, helix-loop-helix DNA-binding domain"/>
    <property type="match status" value="1"/>
</dbReference>
<sequence length="285" mass="31042">MSSLELEDNPFWAGVNSGSSSGASEEKLGMMNHPHVSSSSSPTATTTSTTIHQKMKSSFKNQKADGGGGGGGELHIWTERERRKKMRDMFSVLHSLLPQLAPKADKSTIVDEAVKYIKTLEQTLQTLQEQKANKILMNEHGAPSMPKSQTAHEALTQPGESILGDHHHQVGGPISQADNLFAPNSSSSSFRTWFSPNVVVNMCGDSAQISVCSPRKPGLSATIFYILEKHKLHVLSAHISSYHHRCMYMIHAHAGGAADHFPEALSVEDIFKLAAGEMNLWLLSC</sequence>
<dbReference type="GO" id="GO:0009960">
    <property type="term" value="P:endosperm development"/>
    <property type="evidence" value="ECO:0007669"/>
    <property type="project" value="InterPro"/>
</dbReference>
<dbReference type="PANTHER" id="PTHR46772">
    <property type="entry name" value="BHLH DOMAIN-CONTAINING PROTEIN"/>
    <property type="match status" value="1"/>
</dbReference>
<dbReference type="InParanoid" id="A0A6P3ZVE4"/>
<proteinExistence type="predicted"/>
<evidence type="ECO:0000256" key="5">
    <source>
        <dbReference type="ARBA" id="ARBA00023242"/>
    </source>
</evidence>
<dbReference type="Gene3D" id="4.10.280.10">
    <property type="entry name" value="Helix-loop-helix DNA-binding domain"/>
    <property type="match status" value="1"/>
</dbReference>
<keyword evidence="6" id="KW-0175">Coiled coil</keyword>
<dbReference type="GO" id="GO:0003677">
    <property type="term" value="F:DNA binding"/>
    <property type="evidence" value="ECO:0007669"/>
    <property type="project" value="UniProtKB-KW"/>
</dbReference>
<evidence type="ECO:0000256" key="7">
    <source>
        <dbReference type="SAM" id="MobiDB-lite"/>
    </source>
</evidence>
<evidence type="ECO:0000256" key="4">
    <source>
        <dbReference type="ARBA" id="ARBA00023163"/>
    </source>
</evidence>
<reference evidence="10" key="1">
    <citation type="submission" date="2025-08" db="UniProtKB">
        <authorList>
            <consortium name="RefSeq"/>
        </authorList>
    </citation>
    <scope>IDENTIFICATION</scope>
    <source>
        <tissue evidence="10">Seedling</tissue>
    </source>
</reference>
<organism evidence="9 10">
    <name type="scientific">Ziziphus jujuba</name>
    <name type="common">Chinese jujube</name>
    <name type="synonym">Ziziphus sativa</name>
    <dbReference type="NCBI Taxonomy" id="326968"/>
    <lineage>
        <taxon>Eukaryota</taxon>
        <taxon>Viridiplantae</taxon>
        <taxon>Streptophyta</taxon>
        <taxon>Embryophyta</taxon>
        <taxon>Tracheophyta</taxon>
        <taxon>Spermatophyta</taxon>
        <taxon>Magnoliopsida</taxon>
        <taxon>eudicotyledons</taxon>
        <taxon>Gunneridae</taxon>
        <taxon>Pentapetalae</taxon>
        <taxon>rosids</taxon>
        <taxon>fabids</taxon>
        <taxon>Rosales</taxon>
        <taxon>Rhamnaceae</taxon>
        <taxon>Paliureae</taxon>
        <taxon>Ziziphus</taxon>
    </lineage>
</organism>
<dbReference type="InterPro" id="IPR045239">
    <property type="entry name" value="bHLH95_bHLH"/>
</dbReference>
<accession>A0A6P3ZVE4</accession>
<evidence type="ECO:0000256" key="3">
    <source>
        <dbReference type="ARBA" id="ARBA00023125"/>
    </source>
</evidence>
<dbReference type="AlphaFoldDB" id="A0A6P3ZVE4"/>
<dbReference type="CDD" id="cd04873">
    <property type="entry name" value="ACT_UUR-ACR-like"/>
    <property type="match status" value="1"/>
</dbReference>
<keyword evidence="2" id="KW-0805">Transcription regulation</keyword>